<feature type="coiled-coil region" evidence="1">
    <location>
        <begin position="215"/>
        <end position="242"/>
    </location>
</feature>
<evidence type="ECO:0000313" key="2">
    <source>
        <dbReference type="EMBL" id="MPV89144.1"/>
    </source>
</evidence>
<dbReference type="OrthoDB" id="3522556at2"/>
<dbReference type="RefSeq" id="WP_152231842.1">
    <property type="nucleotide sequence ID" value="NZ_BAAAOT010000017.1"/>
</dbReference>
<sequence length="269" mass="30755">MDPLTEVVVEKLGTTRPARVRVRFVAEQFEAREEWVPPARLKVPWSQVSAYEAREARWKAVASELDRRDTPEELAASTVFDMLINHELVSLEHRSATEGVSVIHDLEKLAQFLALEPQDLTGSSLAFKDDNGYVVPWSVTELIARTAAARDPQPILSHVDADEAEATRNKLYGKHYVGQDGRTRLLEPEYYQEQDESHFGRPYREVLRSWCGQQAVERRDELKELRKEVARLSDLVLAATAALRRAGDDREARRIERAVGVTVEELRRR</sequence>
<organism evidence="2 3">
    <name type="scientific">Georgenia ruanii</name>
    <dbReference type="NCBI Taxonomy" id="348442"/>
    <lineage>
        <taxon>Bacteria</taxon>
        <taxon>Bacillati</taxon>
        <taxon>Actinomycetota</taxon>
        <taxon>Actinomycetes</taxon>
        <taxon>Micrococcales</taxon>
        <taxon>Bogoriellaceae</taxon>
        <taxon>Georgenia</taxon>
    </lineage>
</organism>
<comment type="caution">
    <text evidence="2">The sequence shown here is derived from an EMBL/GenBank/DDBJ whole genome shotgun (WGS) entry which is preliminary data.</text>
</comment>
<proteinExistence type="predicted"/>
<dbReference type="AlphaFoldDB" id="A0A7J9UZM9"/>
<name>A0A7J9UZM9_9MICO</name>
<dbReference type="EMBL" id="WHPD01002317">
    <property type="protein sequence ID" value="MPV89144.1"/>
    <property type="molecule type" value="Genomic_DNA"/>
</dbReference>
<evidence type="ECO:0008006" key="4">
    <source>
        <dbReference type="Google" id="ProtNLM"/>
    </source>
</evidence>
<gene>
    <name evidence="2" type="ORF">GB882_10740</name>
</gene>
<dbReference type="Proteomes" id="UP000429644">
    <property type="component" value="Unassembled WGS sequence"/>
</dbReference>
<reference evidence="2 3" key="1">
    <citation type="submission" date="2019-10" db="EMBL/GenBank/DDBJ databases">
        <title>Georgenia wutianyii sp. nov. and Georgenia yuyongxinii sp. nov. isolated from plateau pika (Ochotona curzoniae) in the Qinghai-Tibet plateau of China.</title>
        <authorList>
            <person name="Tian Z."/>
        </authorList>
    </citation>
    <scope>NUCLEOTIDE SEQUENCE [LARGE SCALE GENOMIC DNA]</scope>
    <source>
        <strain evidence="2 3">JCM 15130</strain>
    </source>
</reference>
<keyword evidence="3" id="KW-1185">Reference proteome</keyword>
<keyword evidence="1" id="KW-0175">Coiled coil</keyword>
<evidence type="ECO:0000256" key="1">
    <source>
        <dbReference type="SAM" id="Coils"/>
    </source>
</evidence>
<accession>A0A7J9UZM9</accession>
<evidence type="ECO:0000313" key="3">
    <source>
        <dbReference type="Proteomes" id="UP000429644"/>
    </source>
</evidence>
<protein>
    <recommendedName>
        <fullName evidence="4">PE-PGRS family protein</fullName>
    </recommendedName>
</protein>